<evidence type="ECO:0000256" key="2">
    <source>
        <dbReference type="SAM" id="Coils"/>
    </source>
</evidence>
<dbReference type="InterPro" id="IPR050719">
    <property type="entry name" value="Cortactin-Actin_Reg"/>
</dbReference>
<evidence type="ECO:0000256" key="3">
    <source>
        <dbReference type="SAM" id="MobiDB-lite"/>
    </source>
</evidence>
<keyword evidence="1 2" id="KW-0175">Coiled coil</keyword>
<dbReference type="EMBL" id="GGMS01002584">
    <property type="protein sequence ID" value="MBY71787.1"/>
    <property type="molecule type" value="Transcribed_RNA"/>
</dbReference>
<dbReference type="AlphaFoldDB" id="A0A2S2Q1X7"/>
<feature type="compositionally biased region" description="Basic and acidic residues" evidence="3">
    <location>
        <begin position="23"/>
        <end position="34"/>
    </location>
</feature>
<keyword evidence="6" id="KW-1185">Reference proteome</keyword>
<dbReference type="InterPro" id="IPR019131">
    <property type="entry name" value="Cortactin-binding_p2_N"/>
</dbReference>
<dbReference type="CTD" id="37076"/>
<reference evidence="7" key="2">
    <citation type="submission" date="2025-04" db="UniProtKB">
        <authorList>
            <consortium name="RefSeq"/>
        </authorList>
    </citation>
    <scope>IDENTIFICATION</scope>
    <source>
        <tissue evidence="7">Whole body</tissue>
    </source>
</reference>
<accession>A0A2S2Q1X7</accession>
<feature type="domain" description="Cortactin-binding protein-2 N-terminal" evidence="4">
    <location>
        <begin position="42"/>
        <end position="146"/>
    </location>
</feature>
<dbReference type="GeneID" id="112684718"/>
<dbReference type="RefSeq" id="XP_025412184.1">
    <property type="nucleotide sequence ID" value="XM_025556399.1"/>
</dbReference>
<gene>
    <name evidence="7" type="primary">LOC112684718</name>
    <name evidence="5" type="ORF">g.13354</name>
</gene>
<dbReference type="PANTHER" id="PTHR23166">
    <property type="entry name" value="FILAMIN/GPBP-INTERACTING PROTEIN"/>
    <property type="match status" value="1"/>
</dbReference>
<protein>
    <submittedName>
        <fullName evidence="7">Uncharacterized protein CG10915</fullName>
    </submittedName>
</protein>
<feature type="coiled-coil region" evidence="2">
    <location>
        <begin position="217"/>
        <end position="286"/>
    </location>
</feature>
<name>A0A2S2Q1X7_9HEMI</name>
<sequence length="505" mass="56819">MIIYVMMNTKNANSINCNNSQNENKERQNSDKNTVKKIPRMDLNKSDLLKLLSYLEGELQARDVVIATLKCEKVKSMLKNRGSDHIIKDPLAALQRDCFATFETNNDSLSYQQLGSLENLVLQQRRTHLRIANVLKDNQIMHRKILDLERLKKQQLQYEYKKLHNTYEEERLKHKQIVFFLLAERKKIVMKYIEERKRSEDLGQILSEEKSKINLMAEGLEEESKKSLQMEAELEKQLALFDTETKRMMAALSSEEKKTKSLEAELVKCQSEIASLEKELSEALHNNVVELSNRSSAGRIMSSPSDPIMSSVAKVVQPTATASSVRVSGPMTGIARSVNPGQNLRNIKPVNSQINDTQVDKLQEDDDCTTPLDTIKKHPIAFVRSMQSTECSSSSGIKKALFGIQRNMSVPNVAESNVPGLIKKQSTLSSSCRGTPPPVPPNKPIIPPKKNLVNFIKQISVTDNAVATTAAATADKEQKDSLLRHNNYLSNDIAAVDKQEETVEN</sequence>
<evidence type="ECO:0000256" key="1">
    <source>
        <dbReference type="ARBA" id="ARBA00023054"/>
    </source>
</evidence>
<organism evidence="5">
    <name type="scientific">Sipha flava</name>
    <name type="common">yellow sugarcane aphid</name>
    <dbReference type="NCBI Taxonomy" id="143950"/>
    <lineage>
        <taxon>Eukaryota</taxon>
        <taxon>Metazoa</taxon>
        <taxon>Ecdysozoa</taxon>
        <taxon>Arthropoda</taxon>
        <taxon>Hexapoda</taxon>
        <taxon>Insecta</taxon>
        <taxon>Pterygota</taxon>
        <taxon>Neoptera</taxon>
        <taxon>Paraneoptera</taxon>
        <taxon>Hemiptera</taxon>
        <taxon>Sternorrhyncha</taxon>
        <taxon>Aphidomorpha</taxon>
        <taxon>Aphidoidea</taxon>
        <taxon>Aphididae</taxon>
        <taxon>Sipha</taxon>
    </lineage>
</organism>
<dbReference type="PANTHER" id="PTHR23166:SF5">
    <property type="entry name" value="CTTNBP2 N-TERMINAL-LIKE PROTEIN"/>
    <property type="match status" value="1"/>
</dbReference>
<dbReference type="Pfam" id="PF09727">
    <property type="entry name" value="CortBP2"/>
    <property type="match status" value="1"/>
</dbReference>
<feature type="region of interest" description="Disordered" evidence="3">
    <location>
        <begin position="15"/>
        <end position="34"/>
    </location>
</feature>
<proteinExistence type="predicted"/>
<evidence type="ECO:0000313" key="6">
    <source>
        <dbReference type="Proteomes" id="UP000694846"/>
    </source>
</evidence>
<evidence type="ECO:0000259" key="4">
    <source>
        <dbReference type="Pfam" id="PF09727"/>
    </source>
</evidence>
<evidence type="ECO:0000313" key="5">
    <source>
        <dbReference type="EMBL" id="MBY71787.1"/>
    </source>
</evidence>
<dbReference type="Proteomes" id="UP000694846">
    <property type="component" value="Unplaced"/>
</dbReference>
<evidence type="ECO:0000313" key="7">
    <source>
        <dbReference type="RefSeq" id="XP_025412184.1"/>
    </source>
</evidence>
<dbReference type="OrthoDB" id="6021133at2759"/>
<reference evidence="5" key="1">
    <citation type="submission" date="2018-04" db="EMBL/GenBank/DDBJ databases">
        <title>Transcriptome assembly of Sipha flava.</title>
        <authorList>
            <person name="Scully E.D."/>
            <person name="Geib S.M."/>
            <person name="Palmer N.A."/>
            <person name="Koch K."/>
            <person name="Bradshaw J."/>
            <person name="Heng-Moss T."/>
            <person name="Sarath G."/>
        </authorList>
    </citation>
    <scope>NUCLEOTIDE SEQUENCE</scope>
</reference>